<comment type="caution">
    <text evidence="5">The sequence shown here is derived from an EMBL/GenBank/DDBJ whole genome shotgun (WGS) entry which is preliminary data.</text>
</comment>
<dbReference type="OrthoDB" id="9809338at2"/>
<evidence type="ECO:0000256" key="3">
    <source>
        <dbReference type="ARBA" id="ARBA00023163"/>
    </source>
</evidence>
<dbReference type="Gene3D" id="1.10.10.60">
    <property type="entry name" value="Homeodomain-like"/>
    <property type="match status" value="2"/>
</dbReference>
<dbReference type="PRINTS" id="PR00032">
    <property type="entry name" value="HTHARAC"/>
</dbReference>
<dbReference type="InterPro" id="IPR018062">
    <property type="entry name" value="HTH_AraC-typ_CS"/>
</dbReference>
<dbReference type="Pfam" id="PF12833">
    <property type="entry name" value="HTH_18"/>
    <property type="match status" value="1"/>
</dbReference>
<dbReference type="GO" id="GO:0043565">
    <property type="term" value="F:sequence-specific DNA binding"/>
    <property type="evidence" value="ECO:0007669"/>
    <property type="project" value="InterPro"/>
</dbReference>
<evidence type="ECO:0000256" key="1">
    <source>
        <dbReference type="ARBA" id="ARBA00023015"/>
    </source>
</evidence>
<keyword evidence="6" id="KW-1185">Reference proteome</keyword>
<name>A0A3R8S8U6_9BURK</name>
<dbReference type="PANTHER" id="PTHR46796">
    <property type="entry name" value="HTH-TYPE TRANSCRIPTIONAL ACTIVATOR RHAS-RELATED"/>
    <property type="match status" value="1"/>
</dbReference>
<dbReference type="PROSITE" id="PS01124">
    <property type="entry name" value="HTH_ARAC_FAMILY_2"/>
    <property type="match status" value="1"/>
</dbReference>
<dbReference type="SUPFAM" id="SSF46689">
    <property type="entry name" value="Homeodomain-like"/>
    <property type="match status" value="2"/>
</dbReference>
<reference evidence="5 6" key="1">
    <citation type="submission" date="2018-12" db="EMBL/GenBank/DDBJ databases">
        <title>The whole draft genome of Aquabacterium sp. SJQ9.</title>
        <authorList>
            <person name="Sun L."/>
            <person name="Gao X."/>
            <person name="Chen W."/>
            <person name="Huang K."/>
        </authorList>
    </citation>
    <scope>NUCLEOTIDE SEQUENCE [LARGE SCALE GENOMIC DNA]</scope>
    <source>
        <strain evidence="5 6">SJQ9</strain>
    </source>
</reference>
<gene>
    <name evidence="5" type="ORF">EIP75_08465</name>
</gene>
<dbReference type="InterPro" id="IPR020449">
    <property type="entry name" value="Tscrpt_reg_AraC-type_HTH"/>
</dbReference>
<organism evidence="5 6">
    <name type="scientific">Aquabacterium soli</name>
    <dbReference type="NCBI Taxonomy" id="2493092"/>
    <lineage>
        <taxon>Bacteria</taxon>
        <taxon>Pseudomonadati</taxon>
        <taxon>Pseudomonadota</taxon>
        <taxon>Betaproteobacteria</taxon>
        <taxon>Burkholderiales</taxon>
        <taxon>Aquabacterium</taxon>
    </lineage>
</organism>
<proteinExistence type="predicted"/>
<dbReference type="InterPro" id="IPR018060">
    <property type="entry name" value="HTH_AraC"/>
</dbReference>
<keyword evidence="2" id="KW-0238">DNA-binding</keyword>
<dbReference type="PROSITE" id="PS00041">
    <property type="entry name" value="HTH_ARAC_FAMILY_1"/>
    <property type="match status" value="1"/>
</dbReference>
<keyword evidence="1" id="KW-0805">Transcription regulation</keyword>
<keyword evidence="3" id="KW-0804">Transcription</keyword>
<dbReference type="SMART" id="SM00342">
    <property type="entry name" value="HTH_ARAC"/>
    <property type="match status" value="1"/>
</dbReference>
<evidence type="ECO:0000313" key="5">
    <source>
        <dbReference type="EMBL" id="RRS04991.1"/>
    </source>
</evidence>
<protein>
    <submittedName>
        <fullName evidence="5">Helix-turn-helix domain-containing protein</fullName>
    </submittedName>
</protein>
<evidence type="ECO:0000259" key="4">
    <source>
        <dbReference type="PROSITE" id="PS01124"/>
    </source>
</evidence>
<dbReference type="EMBL" id="RSED01000005">
    <property type="protein sequence ID" value="RRS04991.1"/>
    <property type="molecule type" value="Genomic_DNA"/>
</dbReference>
<feature type="domain" description="HTH araC/xylS-type" evidence="4">
    <location>
        <begin position="195"/>
        <end position="293"/>
    </location>
</feature>
<dbReference type="RefSeq" id="WP_125242809.1">
    <property type="nucleotide sequence ID" value="NZ_RSED01000005.1"/>
</dbReference>
<dbReference type="PANTHER" id="PTHR46796:SF14">
    <property type="entry name" value="TRANSCRIPTIONAL REGULATORY PROTEIN"/>
    <property type="match status" value="1"/>
</dbReference>
<dbReference type="InterPro" id="IPR009057">
    <property type="entry name" value="Homeodomain-like_sf"/>
</dbReference>
<dbReference type="AlphaFoldDB" id="A0A3R8S8U6"/>
<evidence type="ECO:0000313" key="6">
    <source>
        <dbReference type="Proteomes" id="UP000269265"/>
    </source>
</evidence>
<dbReference type="Proteomes" id="UP000269265">
    <property type="component" value="Unassembled WGS sequence"/>
</dbReference>
<evidence type="ECO:0000256" key="2">
    <source>
        <dbReference type="ARBA" id="ARBA00023125"/>
    </source>
</evidence>
<dbReference type="InterPro" id="IPR050204">
    <property type="entry name" value="AraC_XylS_family_regulators"/>
</dbReference>
<accession>A0A3R8S8U6</accession>
<dbReference type="GO" id="GO:0003700">
    <property type="term" value="F:DNA-binding transcription factor activity"/>
    <property type="evidence" value="ECO:0007669"/>
    <property type="project" value="InterPro"/>
</dbReference>
<sequence>MARPAGRADSLGCSADRLHGSQELSAGDLVFYRKQAGEAAISHVETPASGRGFLVGVSMKEGHRRRLLKGARSSLHDFDNNAIYVRDFAEDYRADLHGSFDFLLIEVPRIFVARMNDERSGREVRDMACGAGLHDPILAHLAQAVAPVLEQPQLASPLFLEQLGIAIGTRLYEHYGQAVPERQARRTGLSKGHEVLAKDMLLSQGDEPATIADIAKACRVSRSYFMQAFRESTGTTPHQWLIKQRVAQACRLLRETGLPLADIAADCGFSDQSHFGRVFARAEGMAPGKWRRHAHR</sequence>